<dbReference type="KEGG" id="amus:LMH87_010298"/>
<dbReference type="GeneID" id="80897457"/>
<dbReference type="Proteomes" id="UP001144673">
    <property type="component" value="Chromosome 5"/>
</dbReference>
<evidence type="ECO:0000313" key="1">
    <source>
        <dbReference type="EMBL" id="KAJ4153827.1"/>
    </source>
</evidence>
<organism evidence="1 2">
    <name type="scientific">Akanthomyces muscarius</name>
    <name type="common">Entomopathogenic fungus</name>
    <name type="synonym">Lecanicillium muscarium</name>
    <dbReference type="NCBI Taxonomy" id="2231603"/>
    <lineage>
        <taxon>Eukaryota</taxon>
        <taxon>Fungi</taxon>
        <taxon>Dikarya</taxon>
        <taxon>Ascomycota</taxon>
        <taxon>Pezizomycotina</taxon>
        <taxon>Sordariomycetes</taxon>
        <taxon>Hypocreomycetidae</taxon>
        <taxon>Hypocreales</taxon>
        <taxon>Cordycipitaceae</taxon>
        <taxon>Akanthomyces</taxon>
    </lineage>
</organism>
<reference evidence="1" key="1">
    <citation type="journal article" date="2023" name="Access Microbiol">
        <title>De-novo genome assembly for Akanthomyces muscarius, a biocontrol agent of insect agricultural pests.</title>
        <authorList>
            <person name="Erdos Z."/>
            <person name="Studholme D.J."/>
            <person name="Raymond B."/>
            <person name="Sharma M."/>
        </authorList>
    </citation>
    <scope>NUCLEOTIDE SEQUENCE</scope>
    <source>
        <strain evidence="1">Ve6</strain>
    </source>
</reference>
<comment type="caution">
    <text evidence="1">The sequence shown here is derived from an EMBL/GenBank/DDBJ whole genome shotgun (WGS) entry which is preliminary data.</text>
</comment>
<accession>A0A9W8QDQ2</accession>
<proteinExistence type="predicted"/>
<gene>
    <name evidence="1" type="ORF">LMH87_010298</name>
</gene>
<name>A0A9W8QDQ2_AKAMU</name>
<sequence>MLATARFFSPTLISIHVSVSRPLTTYKLSFNSRSPWPQELNQRPIASLHDSTRAVNTVFRASAVYPSIKHPSRALVMQRAAGWLESGLSVASSTNNLQKMRPVPFHKVKTG</sequence>
<dbReference type="EMBL" id="JAJHUN010000008">
    <property type="protein sequence ID" value="KAJ4153827.1"/>
    <property type="molecule type" value="Genomic_DNA"/>
</dbReference>
<dbReference type="AlphaFoldDB" id="A0A9W8QDQ2"/>
<keyword evidence="2" id="KW-1185">Reference proteome</keyword>
<dbReference type="RefSeq" id="XP_056054485.1">
    <property type="nucleotide sequence ID" value="XM_056197436.1"/>
</dbReference>
<evidence type="ECO:0000313" key="2">
    <source>
        <dbReference type="Proteomes" id="UP001144673"/>
    </source>
</evidence>
<protein>
    <submittedName>
        <fullName evidence="1">Uncharacterized protein</fullName>
    </submittedName>
</protein>